<dbReference type="PROSITE" id="PS50297">
    <property type="entry name" value="ANK_REP_REGION"/>
    <property type="match status" value="1"/>
</dbReference>
<gene>
    <name evidence="3" type="ORF">glt_00930</name>
</gene>
<evidence type="ECO:0000313" key="3">
    <source>
        <dbReference type="EMBL" id="AGF85733.1"/>
    </source>
</evidence>
<keyword evidence="4" id="KW-1185">Reference proteome</keyword>
<name>M1PI06_9VIRU</name>
<organism evidence="3 4">
    <name type="scientific">Moumouvirus goulette</name>
    <dbReference type="NCBI Taxonomy" id="1247379"/>
    <lineage>
        <taxon>Viruses</taxon>
        <taxon>Varidnaviria</taxon>
        <taxon>Bamfordvirae</taxon>
        <taxon>Nucleocytoviricota</taxon>
        <taxon>Megaviricetes</taxon>
        <taxon>Imitervirales</taxon>
        <taxon>Mimiviridae</taxon>
        <taxon>Megamimivirinae</taxon>
        <taxon>Moumouvirus</taxon>
        <taxon>Moumouvirus goulettemassiliense</taxon>
    </lineage>
</organism>
<evidence type="ECO:0000313" key="4">
    <source>
        <dbReference type="Proteomes" id="UP000241071"/>
    </source>
</evidence>
<dbReference type="Pfam" id="PF00023">
    <property type="entry name" value="Ank"/>
    <property type="match status" value="1"/>
</dbReference>
<proteinExistence type="predicted"/>
<dbReference type="Pfam" id="PF12796">
    <property type="entry name" value="Ank_2"/>
    <property type="match status" value="2"/>
</dbReference>
<dbReference type="SUPFAM" id="SSF48403">
    <property type="entry name" value="Ankyrin repeat"/>
    <property type="match status" value="1"/>
</dbReference>
<dbReference type="Gene3D" id="1.25.40.20">
    <property type="entry name" value="Ankyrin repeat-containing domain"/>
    <property type="match status" value="2"/>
</dbReference>
<dbReference type="PROSITE" id="PS50088">
    <property type="entry name" value="ANK_REPEAT"/>
    <property type="match status" value="3"/>
</dbReference>
<evidence type="ECO:0000256" key="2">
    <source>
        <dbReference type="ARBA" id="ARBA00023043"/>
    </source>
</evidence>
<sequence length="568" mass="65460">MKSIIEINNSYSYGKKYPCVEGIYCSGFTKLMYLVINEKNMFKGYTVIKKYLSKNKNKIDYQNDLGYTALMLAVINYPIKTSLKTIDLLLKSGSNINILNNDGYDVTSLAIKIFNQHNSLKLIKLLLRYDIDYFDSCFDYNLFPILFDIMKNINISILSLFLDNITDVNKRICFNETYIVKAISTRNYLLANELIKRDCDLGLDYDFNYNLLHYCIQKNFYDVHIIKHIIDAGCDVNQINDDNCTPLMMICKYSKNMPSNNVDINKVISVINLLLSSGVDINLKNKFKQTAIRFVCKYNNKYSRKIIKLLIKYAELNYEAFMTPLIVASKYSGGNNKIVQLLLKYGADINYCNTVDCHALMYACRYANTTSHISTVKLLLELGANVNLIDIGGKTALIYASTYSKISSHNDIITLLLDYGANINIITNKKDNALLLSCQRYKSDSDISTIKLLLSYGSDYLIKGRHGKTLFSYIDGDELFDCFKVIKTIENSKSCLNNTLKQYIQTTENKFYNPNGFRIKLLNLKWNVESCNLDKIITWENLELFNYFGIYDLESLKIKILDNIKYMF</sequence>
<protein>
    <submittedName>
        <fullName evidence="3">Repeat protein</fullName>
    </submittedName>
</protein>
<dbReference type="PANTHER" id="PTHR24198:SF165">
    <property type="entry name" value="ANKYRIN REPEAT-CONTAINING PROTEIN-RELATED"/>
    <property type="match status" value="1"/>
</dbReference>
<keyword evidence="2" id="KW-0040">ANK repeat</keyword>
<dbReference type="InterPro" id="IPR036770">
    <property type="entry name" value="Ankyrin_rpt-contain_sf"/>
</dbReference>
<evidence type="ECO:0000256" key="1">
    <source>
        <dbReference type="ARBA" id="ARBA00022737"/>
    </source>
</evidence>
<dbReference type="Proteomes" id="UP000241071">
    <property type="component" value="Segment"/>
</dbReference>
<reference evidence="3 4" key="1">
    <citation type="submission" date="2012-10" db="EMBL/GenBank/DDBJ databases">
        <title>Complete genome sequence of Moumouvirus goulette.</title>
        <authorList>
            <person name="Fournous G."/>
            <person name="Bougalmi M."/>
            <person name="Colson P."/>
        </authorList>
    </citation>
    <scope>NUCLEOTIDE SEQUENCE [LARGE SCALE GENOMIC DNA]</scope>
</reference>
<dbReference type="PANTHER" id="PTHR24198">
    <property type="entry name" value="ANKYRIN REPEAT AND PROTEIN KINASE DOMAIN-CONTAINING PROTEIN"/>
    <property type="match status" value="1"/>
</dbReference>
<dbReference type="SMART" id="SM00248">
    <property type="entry name" value="ANK"/>
    <property type="match status" value="11"/>
</dbReference>
<dbReference type="InterPro" id="IPR002110">
    <property type="entry name" value="Ankyrin_rpt"/>
</dbReference>
<dbReference type="EMBL" id="KC008572">
    <property type="protein sequence ID" value="AGF85733.1"/>
    <property type="molecule type" value="Genomic_DNA"/>
</dbReference>
<accession>M1PI06</accession>
<keyword evidence="1" id="KW-0677">Repeat</keyword>